<keyword evidence="8" id="KW-0784">Thiamine biosynthesis</keyword>
<dbReference type="InterPro" id="IPR006311">
    <property type="entry name" value="TAT_signal"/>
</dbReference>
<keyword evidence="12" id="KW-0732">Signal</keyword>
<dbReference type="PROSITE" id="PS51318">
    <property type="entry name" value="TAT"/>
    <property type="match status" value="1"/>
</dbReference>
<evidence type="ECO:0000259" key="13">
    <source>
        <dbReference type="Pfam" id="PF09084"/>
    </source>
</evidence>
<dbReference type="GO" id="GO:0009228">
    <property type="term" value="P:thiamine biosynthetic process"/>
    <property type="evidence" value="ECO:0007669"/>
    <property type="project" value="UniProtKB-KW"/>
</dbReference>
<sequence length="340" mass="35811">MTGLTRRTTLTLIASALAGAMSIALPAFAQDAKKVTVALDWTPNTNHIGLYVAREKGFYKEAGLDVEILPYSDTAAGTLVSNHRADFGVAGVGFYTQRAAGADLKAVYAVVQHETGRVVFNAGRPDIKSPKDLDGKTYGGFGSAWEDALIGSIIKADGGKGDIKTVTLGTSAYEALANGSVDFTLEVATWEGVQAELLGQKLTTFKYSDYGVPEQHTTLLVSSEAYLKQSPDAAKAFLAATQKGYAYAVDHPDEAADLLIAANPDALTNKELVHASLKALVDGHYLRGEDGAVGTIDPAKNSAIGDYLFASGILKDGNGAALTAKPDFASYISNDYLPHK</sequence>
<evidence type="ECO:0000256" key="12">
    <source>
        <dbReference type="SAM" id="SignalP"/>
    </source>
</evidence>
<evidence type="ECO:0000256" key="1">
    <source>
        <dbReference type="ARBA" id="ARBA00003469"/>
    </source>
</evidence>
<evidence type="ECO:0000256" key="3">
    <source>
        <dbReference type="ARBA" id="ARBA00009406"/>
    </source>
</evidence>
<protein>
    <recommendedName>
        <fullName evidence="10">Thiamine pyrimidine synthase</fullName>
    </recommendedName>
</protein>
<name>A0A0K2VR25_MESPL</name>
<dbReference type="PANTHER" id="PTHR31528">
    <property type="entry name" value="4-AMINO-5-HYDROXYMETHYL-2-METHYLPYRIMIDINE PHOSPHATE SYNTHASE THI11-RELATED"/>
    <property type="match status" value="1"/>
</dbReference>
<proteinExistence type="inferred from homology"/>
<dbReference type="SUPFAM" id="SSF53850">
    <property type="entry name" value="Periplasmic binding protein-like II"/>
    <property type="match status" value="1"/>
</dbReference>
<evidence type="ECO:0000256" key="4">
    <source>
        <dbReference type="ARBA" id="ARBA00011738"/>
    </source>
</evidence>
<evidence type="ECO:0000256" key="5">
    <source>
        <dbReference type="ARBA" id="ARBA00022679"/>
    </source>
</evidence>
<dbReference type="InterPro" id="IPR015168">
    <property type="entry name" value="SsuA/THI5"/>
</dbReference>
<dbReference type="Pfam" id="PF09084">
    <property type="entry name" value="NMT1"/>
    <property type="match status" value="1"/>
</dbReference>
<dbReference type="Gene3D" id="3.40.190.10">
    <property type="entry name" value="Periplasmic binding protein-like II"/>
    <property type="match status" value="2"/>
</dbReference>
<dbReference type="GO" id="GO:0016740">
    <property type="term" value="F:transferase activity"/>
    <property type="evidence" value="ECO:0007669"/>
    <property type="project" value="UniProtKB-KW"/>
</dbReference>
<reference evidence="15" key="1">
    <citation type="submission" date="2014-08" db="EMBL/GenBank/DDBJ databases">
        <authorList>
            <person name="Edwards T."/>
        </authorList>
    </citation>
    <scope>NUCLEOTIDE SEQUENCE [LARGE SCALE GENOMIC DNA]</scope>
</reference>
<keyword evidence="9" id="KW-0408">Iron</keyword>
<comment type="subunit">
    <text evidence="4">Homodimer.</text>
</comment>
<dbReference type="InterPro" id="IPR027939">
    <property type="entry name" value="NMT1/THI5"/>
</dbReference>
<accession>A0A0K2VR25</accession>
<feature type="signal peptide" evidence="12">
    <location>
        <begin position="1"/>
        <end position="29"/>
    </location>
</feature>
<evidence type="ECO:0000256" key="7">
    <source>
        <dbReference type="ARBA" id="ARBA00022898"/>
    </source>
</evidence>
<comment type="pathway">
    <text evidence="2">Cofactor biosynthesis; thiamine diphosphate biosynthesis.</text>
</comment>
<dbReference type="GO" id="GO:0046872">
    <property type="term" value="F:metal ion binding"/>
    <property type="evidence" value="ECO:0007669"/>
    <property type="project" value="UniProtKB-KW"/>
</dbReference>
<comment type="catalytic activity">
    <reaction evidence="11">
        <text>N(6)-(pyridoxal phosphate)-L-lysyl-[4-amino-5-hydroxymethyl-2-methylpyrimidine phosphate synthase] + L-histidyl-[4-amino-5-hydroxymethyl-2-methylpyrimidine phosphate synthase] + 2 Fe(3+) + 4 H2O = L-lysyl-[4-amino-5-hydroxymethyl-2-methylpyrimidine phosphate synthase] + (2S)-2-amino-5-hydroxy-4-oxopentanoyl-[4-amino-5-hydroxymethyl-2-methylpyrimidine phosphate synthase] + 4-amino-2-methyl-5-(phosphooxymethyl)pyrimidine + 3-oxopropanoate + 2 Fe(2+) + 2 H(+)</text>
        <dbReference type="Rhea" id="RHEA:65756"/>
        <dbReference type="Rhea" id="RHEA-COMP:16892"/>
        <dbReference type="Rhea" id="RHEA-COMP:16893"/>
        <dbReference type="Rhea" id="RHEA-COMP:16894"/>
        <dbReference type="Rhea" id="RHEA-COMP:16895"/>
        <dbReference type="ChEBI" id="CHEBI:15377"/>
        <dbReference type="ChEBI" id="CHEBI:15378"/>
        <dbReference type="ChEBI" id="CHEBI:29033"/>
        <dbReference type="ChEBI" id="CHEBI:29034"/>
        <dbReference type="ChEBI" id="CHEBI:29969"/>
        <dbReference type="ChEBI" id="CHEBI:29979"/>
        <dbReference type="ChEBI" id="CHEBI:33190"/>
        <dbReference type="ChEBI" id="CHEBI:58354"/>
        <dbReference type="ChEBI" id="CHEBI:143915"/>
        <dbReference type="ChEBI" id="CHEBI:157692"/>
    </reaction>
    <physiologicalReaction direction="left-to-right" evidence="11">
        <dbReference type="Rhea" id="RHEA:65757"/>
    </physiologicalReaction>
</comment>
<evidence type="ECO:0000256" key="2">
    <source>
        <dbReference type="ARBA" id="ARBA00004948"/>
    </source>
</evidence>
<dbReference type="PANTHER" id="PTHR31528:SF1">
    <property type="entry name" value="4-AMINO-5-HYDROXYMETHYL-2-METHYLPYRIMIDINE PHOSPHATE SYNTHASE THI11-RELATED"/>
    <property type="match status" value="1"/>
</dbReference>
<evidence type="ECO:0000256" key="10">
    <source>
        <dbReference type="ARBA" id="ARBA00033171"/>
    </source>
</evidence>
<gene>
    <name evidence="14" type="ORF">MPL1032_130097</name>
</gene>
<comment type="function">
    <text evidence="1">Responsible for the formation of the pyrimidine heterocycle in the thiamine biosynthesis pathway. Catalyzes the formation of hydroxymethylpyrimidine phosphate (HMP-P) from histidine and pyridoxal phosphate (PLP). The protein uses PLP and the active site histidine to form HMP-P, generating an inactive enzyme. The enzyme can only undergo a single turnover, which suggests it is a suicide enzyme.</text>
</comment>
<evidence type="ECO:0000256" key="8">
    <source>
        <dbReference type="ARBA" id="ARBA00022977"/>
    </source>
</evidence>
<keyword evidence="6" id="KW-0479">Metal-binding</keyword>
<feature type="chain" id="PRO_5005489767" description="Thiamine pyrimidine synthase" evidence="12">
    <location>
        <begin position="30"/>
        <end position="340"/>
    </location>
</feature>
<keyword evidence="7" id="KW-0663">Pyridoxal phosphate</keyword>
<evidence type="ECO:0000256" key="6">
    <source>
        <dbReference type="ARBA" id="ARBA00022723"/>
    </source>
</evidence>
<dbReference type="Proteomes" id="UP000182888">
    <property type="component" value="Unassembled WGS sequence"/>
</dbReference>
<evidence type="ECO:0000256" key="9">
    <source>
        <dbReference type="ARBA" id="ARBA00023004"/>
    </source>
</evidence>
<evidence type="ECO:0000313" key="14">
    <source>
        <dbReference type="EMBL" id="CDX51023.1"/>
    </source>
</evidence>
<keyword evidence="5" id="KW-0808">Transferase</keyword>
<evidence type="ECO:0000256" key="11">
    <source>
        <dbReference type="ARBA" id="ARBA00048179"/>
    </source>
</evidence>
<feature type="domain" description="SsuA/THI5-like" evidence="13">
    <location>
        <begin position="44"/>
        <end position="255"/>
    </location>
</feature>
<comment type="similarity">
    <text evidence="3">Belongs to the NMT1/THI5 family.</text>
</comment>
<dbReference type="EMBL" id="CCND01000005">
    <property type="protein sequence ID" value="CDX51023.1"/>
    <property type="molecule type" value="Genomic_DNA"/>
</dbReference>
<dbReference type="AlphaFoldDB" id="A0A0K2VR25"/>
<organism evidence="14 15">
    <name type="scientific">Mesorhizobium plurifarium</name>
    <dbReference type="NCBI Taxonomy" id="69974"/>
    <lineage>
        <taxon>Bacteria</taxon>
        <taxon>Pseudomonadati</taxon>
        <taxon>Pseudomonadota</taxon>
        <taxon>Alphaproteobacteria</taxon>
        <taxon>Hyphomicrobiales</taxon>
        <taxon>Phyllobacteriaceae</taxon>
        <taxon>Mesorhizobium</taxon>
    </lineage>
</organism>
<evidence type="ECO:0000313" key="15">
    <source>
        <dbReference type="Proteomes" id="UP000182888"/>
    </source>
</evidence>